<evidence type="ECO:0000256" key="1">
    <source>
        <dbReference type="ARBA" id="ARBA00004496"/>
    </source>
</evidence>
<feature type="active site" evidence="11">
    <location>
        <position position="11"/>
    </location>
</feature>
<keyword evidence="8 11" id="KW-0456">Lyase</keyword>
<reference evidence="13 14" key="1">
    <citation type="submission" date="2020-08" db="EMBL/GenBank/DDBJ databases">
        <title>Genomic Encyclopedia of Type Strains, Phase IV (KMG-V): Genome sequencing to study the core and pangenomes of soil and plant-associated prokaryotes.</title>
        <authorList>
            <person name="Whitman W."/>
        </authorList>
    </citation>
    <scope>NUCLEOTIDE SEQUENCE [LARGE SCALE GENOMIC DNA]</scope>
    <source>
        <strain evidence="13 14">M2T3</strain>
    </source>
</reference>
<comment type="catalytic activity">
    <reaction evidence="10 11">
        <text>5-[(5-phospho-1-deoxy-D-ribulos-1-ylimino)methylamino]-1-(5-phospho-beta-D-ribosyl)imidazole-4-carboxamide + L-glutamine = D-erythro-1-(imidazol-4-yl)glycerol 3-phosphate + 5-amino-1-(5-phospho-beta-D-ribosyl)imidazole-4-carboxamide + L-glutamate + H(+)</text>
        <dbReference type="Rhea" id="RHEA:24793"/>
        <dbReference type="ChEBI" id="CHEBI:15378"/>
        <dbReference type="ChEBI" id="CHEBI:29985"/>
        <dbReference type="ChEBI" id="CHEBI:58278"/>
        <dbReference type="ChEBI" id="CHEBI:58359"/>
        <dbReference type="ChEBI" id="CHEBI:58475"/>
        <dbReference type="ChEBI" id="CHEBI:58525"/>
        <dbReference type="EC" id="4.3.2.10"/>
    </reaction>
</comment>
<evidence type="ECO:0000256" key="9">
    <source>
        <dbReference type="ARBA" id="ARBA00025475"/>
    </source>
</evidence>
<accession>A0A7X0MHY7</accession>
<dbReference type="InterPro" id="IPR050064">
    <property type="entry name" value="IGPS_HisA/HisF"/>
</dbReference>
<comment type="subunit">
    <text evidence="4 11">Heterodimer of HisH and HisF.</text>
</comment>
<dbReference type="Proteomes" id="UP000521017">
    <property type="component" value="Unassembled WGS sequence"/>
</dbReference>
<gene>
    <name evidence="11" type="primary">hisF</name>
    <name evidence="13" type="ORF">HDF25_000114</name>
</gene>
<evidence type="ECO:0000256" key="6">
    <source>
        <dbReference type="ARBA" id="ARBA00022605"/>
    </source>
</evidence>
<dbReference type="UniPathway" id="UPA00031">
    <property type="reaction ID" value="UER00010"/>
</dbReference>
<evidence type="ECO:0000256" key="12">
    <source>
        <dbReference type="RuleBase" id="RU003657"/>
    </source>
</evidence>
<keyword evidence="7 11" id="KW-0368">Histidine biosynthesis</keyword>
<dbReference type="InterPro" id="IPR013785">
    <property type="entry name" value="Aldolase_TIM"/>
</dbReference>
<dbReference type="Gene3D" id="3.20.20.70">
    <property type="entry name" value="Aldolase class I"/>
    <property type="match status" value="1"/>
</dbReference>
<comment type="similarity">
    <text evidence="3 11 12">Belongs to the HisA/HisF family.</text>
</comment>
<dbReference type="AlphaFoldDB" id="A0A7X0MHY7"/>
<sequence>MLSKRIIPCLDVKDGRTVKGVNFVDLKDAGDPVELAWQYAQQGADELVFLDITATNERRKTMIEMVKSVARQLNIPFTIGGGITAIADAEALLNAGADKISINSAAVKNPQLIADLAKVFGVQFVVVAVDTKLIAGRNMVHLNGGRLTTEIETEHWIKQAEEYGAGEILLTSMDHDGTKQGFDCNLLDKISKLINIPVIASGGAGKIEHFTEVFSTTGVDAALAASVFHFGEIPIPILKNELNKHNIPVRL</sequence>
<dbReference type="GO" id="GO:0005737">
    <property type="term" value="C:cytoplasm"/>
    <property type="evidence" value="ECO:0007669"/>
    <property type="project" value="UniProtKB-SubCell"/>
</dbReference>
<dbReference type="HAMAP" id="MF_01013">
    <property type="entry name" value="HisF"/>
    <property type="match status" value="1"/>
</dbReference>
<feature type="active site" evidence="11">
    <location>
        <position position="130"/>
    </location>
</feature>
<dbReference type="InterPro" id="IPR004651">
    <property type="entry name" value="HisF"/>
</dbReference>
<dbReference type="EMBL" id="JACHCC010000001">
    <property type="protein sequence ID" value="MBB6497990.1"/>
    <property type="molecule type" value="Genomic_DNA"/>
</dbReference>
<dbReference type="InterPro" id="IPR011060">
    <property type="entry name" value="RibuloseP-bd_barrel"/>
</dbReference>
<evidence type="ECO:0000256" key="11">
    <source>
        <dbReference type="HAMAP-Rule" id="MF_01013"/>
    </source>
</evidence>
<evidence type="ECO:0000256" key="3">
    <source>
        <dbReference type="ARBA" id="ARBA00009667"/>
    </source>
</evidence>
<comment type="subcellular location">
    <subcellularLocation>
        <location evidence="1 11">Cytoplasm</location>
    </subcellularLocation>
</comment>
<dbReference type="PANTHER" id="PTHR21235:SF2">
    <property type="entry name" value="IMIDAZOLE GLYCEROL PHOSPHATE SYNTHASE HISHF"/>
    <property type="match status" value="1"/>
</dbReference>
<evidence type="ECO:0000313" key="13">
    <source>
        <dbReference type="EMBL" id="MBB6497990.1"/>
    </source>
</evidence>
<dbReference type="GO" id="GO:0000105">
    <property type="term" value="P:L-histidine biosynthetic process"/>
    <property type="evidence" value="ECO:0007669"/>
    <property type="project" value="UniProtKB-UniRule"/>
</dbReference>
<dbReference type="GO" id="GO:0000107">
    <property type="term" value="F:imidazoleglycerol-phosphate synthase activity"/>
    <property type="evidence" value="ECO:0007669"/>
    <property type="project" value="UniProtKB-UniRule"/>
</dbReference>
<dbReference type="InterPro" id="IPR006062">
    <property type="entry name" value="His_biosynth"/>
</dbReference>
<protein>
    <recommendedName>
        <fullName evidence="11">Imidazole glycerol phosphate synthase subunit HisF</fullName>
        <ecNumber evidence="11">4.3.2.10</ecNumber>
    </recommendedName>
    <alternativeName>
        <fullName evidence="11">IGP synthase cyclase subunit</fullName>
    </alternativeName>
    <alternativeName>
        <fullName evidence="11">IGP synthase subunit HisF</fullName>
    </alternativeName>
    <alternativeName>
        <fullName evidence="11">ImGP synthase subunit HisF</fullName>
        <shortName evidence="11">IGPS subunit HisF</shortName>
    </alternativeName>
</protein>
<dbReference type="RefSeq" id="WP_184621710.1">
    <property type="nucleotide sequence ID" value="NZ_JACHCC010000001.1"/>
</dbReference>
<dbReference type="EC" id="4.3.2.10" evidence="11"/>
<name>A0A7X0MHY7_9SPHI</name>
<evidence type="ECO:0000256" key="4">
    <source>
        <dbReference type="ARBA" id="ARBA00011152"/>
    </source>
</evidence>
<dbReference type="GO" id="GO:0016829">
    <property type="term" value="F:lyase activity"/>
    <property type="evidence" value="ECO:0007669"/>
    <property type="project" value="UniProtKB-KW"/>
</dbReference>
<comment type="caution">
    <text evidence="13">The sequence shown here is derived from an EMBL/GenBank/DDBJ whole genome shotgun (WGS) entry which is preliminary data.</text>
</comment>
<dbReference type="SUPFAM" id="SSF51366">
    <property type="entry name" value="Ribulose-phoshate binding barrel"/>
    <property type="match status" value="1"/>
</dbReference>
<dbReference type="NCBIfam" id="TIGR00735">
    <property type="entry name" value="hisF"/>
    <property type="match status" value="1"/>
</dbReference>
<comment type="function">
    <text evidence="9 11">IGPS catalyzes the conversion of PRFAR and glutamine to IGP, AICAR and glutamate. The HisF subunit catalyzes the cyclization activity that produces IGP and AICAR from PRFAR using the ammonia provided by the HisH subunit.</text>
</comment>
<dbReference type="PANTHER" id="PTHR21235">
    <property type="entry name" value="IMIDAZOLE GLYCEROL PHOSPHATE SYNTHASE SUBUNIT HISF/H IGP SYNTHASE SUBUNIT HISF/H"/>
    <property type="match status" value="1"/>
</dbReference>
<comment type="pathway">
    <text evidence="2 11">Amino-acid biosynthesis; L-histidine biosynthesis; L-histidine from 5-phospho-alpha-D-ribose 1-diphosphate: step 5/9.</text>
</comment>
<keyword evidence="6 11" id="KW-0028">Amino-acid biosynthesis</keyword>
<evidence type="ECO:0000256" key="2">
    <source>
        <dbReference type="ARBA" id="ARBA00005091"/>
    </source>
</evidence>
<dbReference type="CDD" id="cd04731">
    <property type="entry name" value="HisF"/>
    <property type="match status" value="1"/>
</dbReference>
<keyword evidence="5 11" id="KW-0963">Cytoplasm</keyword>
<evidence type="ECO:0000313" key="14">
    <source>
        <dbReference type="Proteomes" id="UP000521017"/>
    </source>
</evidence>
<organism evidence="13 14">
    <name type="scientific">Pedobacter cryoconitis</name>
    <dbReference type="NCBI Taxonomy" id="188932"/>
    <lineage>
        <taxon>Bacteria</taxon>
        <taxon>Pseudomonadati</taxon>
        <taxon>Bacteroidota</taxon>
        <taxon>Sphingobacteriia</taxon>
        <taxon>Sphingobacteriales</taxon>
        <taxon>Sphingobacteriaceae</taxon>
        <taxon>Pedobacter</taxon>
    </lineage>
</organism>
<evidence type="ECO:0000256" key="5">
    <source>
        <dbReference type="ARBA" id="ARBA00022490"/>
    </source>
</evidence>
<dbReference type="FunFam" id="3.20.20.70:FF:000006">
    <property type="entry name" value="Imidazole glycerol phosphate synthase subunit HisF"/>
    <property type="match status" value="1"/>
</dbReference>
<dbReference type="Pfam" id="PF00977">
    <property type="entry name" value="His_biosynth"/>
    <property type="match status" value="1"/>
</dbReference>
<evidence type="ECO:0000256" key="10">
    <source>
        <dbReference type="ARBA" id="ARBA00047838"/>
    </source>
</evidence>
<proteinExistence type="inferred from homology"/>
<evidence type="ECO:0000256" key="7">
    <source>
        <dbReference type="ARBA" id="ARBA00023102"/>
    </source>
</evidence>
<evidence type="ECO:0000256" key="8">
    <source>
        <dbReference type="ARBA" id="ARBA00023239"/>
    </source>
</evidence>